<accession>A0ABQ8LYL9</accession>
<dbReference type="EMBL" id="JACTAM010000016">
    <property type="protein sequence ID" value="KAI2655747.1"/>
    <property type="molecule type" value="Genomic_DNA"/>
</dbReference>
<evidence type="ECO:0000313" key="2">
    <source>
        <dbReference type="Proteomes" id="UP000830375"/>
    </source>
</evidence>
<comment type="caution">
    <text evidence="1">The sequence shown here is derived from an EMBL/GenBank/DDBJ whole genome shotgun (WGS) entry which is preliminary data.</text>
</comment>
<organism evidence="1 2">
    <name type="scientific">Labeo rohita</name>
    <name type="common">Indian major carp</name>
    <name type="synonym">Cyprinus rohita</name>
    <dbReference type="NCBI Taxonomy" id="84645"/>
    <lineage>
        <taxon>Eukaryota</taxon>
        <taxon>Metazoa</taxon>
        <taxon>Chordata</taxon>
        <taxon>Craniata</taxon>
        <taxon>Vertebrata</taxon>
        <taxon>Euteleostomi</taxon>
        <taxon>Actinopterygii</taxon>
        <taxon>Neopterygii</taxon>
        <taxon>Teleostei</taxon>
        <taxon>Ostariophysi</taxon>
        <taxon>Cypriniformes</taxon>
        <taxon>Cyprinidae</taxon>
        <taxon>Labeoninae</taxon>
        <taxon>Labeonini</taxon>
        <taxon>Labeo</taxon>
    </lineage>
</organism>
<keyword evidence="2" id="KW-1185">Reference proteome</keyword>
<dbReference type="Proteomes" id="UP000830375">
    <property type="component" value="Unassembled WGS sequence"/>
</dbReference>
<gene>
    <name evidence="1" type="ORF">H4Q32_024354</name>
</gene>
<sequence length="317" mass="34506">MFLFDKAMHLDLTTSRLPPYITEYSATKGSSSFSRGQWEDMDVARLLLALEQGTRSLEDYIQEYLDIFMEYALLCVGSSFTVGVAEEERDNAVMVAIKFSQPQALGHSSILIATPVIKPAREIVATHIMARAHIMTATTTLRHVTAAIPESRNVTAVFPESSQVRAALPKSSQVTAVVPVSSQVTAVFPESSQVRASPPKSSYCCCSLWWAPALSAPPWRAPAPSVPPWWTPAPSVPPWRAPGPSALPWLAPGPSAPPWWAPGLSVLFWWPSALPVPLAPPRFPALLVLPQSPGPTWTWPSLPHFVLPLPQHSPGLS</sequence>
<reference evidence="1 2" key="1">
    <citation type="submission" date="2022-01" db="EMBL/GenBank/DDBJ databases">
        <title>A high-quality chromosome-level genome assembly of rohu carp, Labeo rohita.</title>
        <authorList>
            <person name="Arick M.A. II"/>
            <person name="Hsu C.-Y."/>
            <person name="Magbanua Z."/>
            <person name="Pechanova O."/>
            <person name="Grover C."/>
            <person name="Miller E."/>
            <person name="Thrash A."/>
            <person name="Ezzel L."/>
            <person name="Alam S."/>
            <person name="Benzie J."/>
            <person name="Hamilton M."/>
            <person name="Karsi A."/>
            <person name="Lawrence M.L."/>
            <person name="Peterson D.G."/>
        </authorList>
    </citation>
    <scope>NUCLEOTIDE SEQUENCE [LARGE SCALE GENOMIC DNA]</scope>
    <source>
        <strain evidence="2">BAU-BD-2019</strain>
        <tissue evidence="1">Blood</tissue>
    </source>
</reference>
<protein>
    <submittedName>
        <fullName evidence="1">Protein piccolo</fullName>
    </submittedName>
</protein>
<proteinExistence type="predicted"/>
<evidence type="ECO:0000313" key="1">
    <source>
        <dbReference type="EMBL" id="KAI2655747.1"/>
    </source>
</evidence>
<name>A0ABQ8LYL9_LABRO</name>